<evidence type="ECO:0000313" key="2">
    <source>
        <dbReference type="Proteomes" id="UP001501490"/>
    </source>
</evidence>
<dbReference type="SUPFAM" id="SSF55961">
    <property type="entry name" value="Bet v1-like"/>
    <property type="match status" value="1"/>
</dbReference>
<dbReference type="CDD" id="cd07812">
    <property type="entry name" value="SRPBCC"/>
    <property type="match status" value="1"/>
</dbReference>
<accession>A0ABP7ATB6</accession>
<protein>
    <recommendedName>
        <fullName evidence="3">Polyketide cyclase / dehydrase and lipid transport</fullName>
    </recommendedName>
</protein>
<dbReference type="RefSeq" id="WP_344809488.1">
    <property type="nucleotide sequence ID" value="NZ_BAABAB010000050.1"/>
</dbReference>
<dbReference type="EMBL" id="BAABAB010000050">
    <property type="protein sequence ID" value="GAA3640138.1"/>
    <property type="molecule type" value="Genomic_DNA"/>
</dbReference>
<organism evidence="1 2">
    <name type="scientific">Microlunatus ginsengisoli</name>
    <dbReference type="NCBI Taxonomy" id="363863"/>
    <lineage>
        <taxon>Bacteria</taxon>
        <taxon>Bacillati</taxon>
        <taxon>Actinomycetota</taxon>
        <taxon>Actinomycetes</taxon>
        <taxon>Propionibacteriales</taxon>
        <taxon>Propionibacteriaceae</taxon>
        <taxon>Microlunatus</taxon>
    </lineage>
</organism>
<reference evidence="2" key="1">
    <citation type="journal article" date="2019" name="Int. J. Syst. Evol. Microbiol.">
        <title>The Global Catalogue of Microorganisms (GCM) 10K type strain sequencing project: providing services to taxonomists for standard genome sequencing and annotation.</title>
        <authorList>
            <consortium name="The Broad Institute Genomics Platform"/>
            <consortium name="The Broad Institute Genome Sequencing Center for Infectious Disease"/>
            <person name="Wu L."/>
            <person name="Ma J."/>
        </authorList>
    </citation>
    <scope>NUCLEOTIDE SEQUENCE [LARGE SCALE GENOMIC DNA]</scope>
    <source>
        <strain evidence="2">JCM 16929</strain>
    </source>
</reference>
<gene>
    <name evidence="1" type="ORF">GCM10022236_48420</name>
</gene>
<dbReference type="Pfam" id="PF10604">
    <property type="entry name" value="Polyketide_cyc2"/>
    <property type="match status" value="1"/>
</dbReference>
<keyword evidence="2" id="KW-1185">Reference proteome</keyword>
<dbReference type="Proteomes" id="UP001501490">
    <property type="component" value="Unassembled WGS sequence"/>
</dbReference>
<name>A0ABP7ATB6_9ACTN</name>
<dbReference type="Gene3D" id="3.30.530.20">
    <property type="match status" value="1"/>
</dbReference>
<dbReference type="InterPro" id="IPR023393">
    <property type="entry name" value="START-like_dom_sf"/>
</dbReference>
<evidence type="ECO:0000313" key="1">
    <source>
        <dbReference type="EMBL" id="GAA3640138.1"/>
    </source>
</evidence>
<sequence length="171" mass="18761">MPTVEAQRVVPVPPEVAFAISQTTGVTRLRWDRFIVEQYHLDGATAAAKGVRTRTRQRFGLTMVSRYVSFRPPTSVGFAMERGPWFFAKMGGGWRFEPLAGDPGHTLATWRYNFGCRPAWLAPLAERIGTVLLQREIERRIDGFAAGCSDPLVLAAVGSAADSEEPPTPAG</sequence>
<evidence type="ECO:0008006" key="3">
    <source>
        <dbReference type="Google" id="ProtNLM"/>
    </source>
</evidence>
<dbReference type="InterPro" id="IPR019587">
    <property type="entry name" value="Polyketide_cyclase/dehydratase"/>
</dbReference>
<comment type="caution">
    <text evidence="1">The sequence shown here is derived from an EMBL/GenBank/DDBJ whole genome shotgun (WGS) entry which is preliminary data.</text>
</comment>
<proteinExistence type="predicted"/>